<dbReference type="InterPro" id="IPR029058">
    <property type="entry name" value="AB_hydrolase_fold"/>
</dbReference>
<dbReference type="InterPro" id="IPR032023">
    <property type="entry name" value="GCC2_Rab_bind"/>
</dbReference>
<evidence type="ECO:0000259" key="2">
    <source>
        <dbReference type="PROSITE" id="PS50913"/>
    </source>
</evidence>
<dbReference type="PANTHER" id="PTHR45580:SF4">
    <property type="entry name" value="CARBOXYLIC ESTER HYDROLASE"/>
    <property type="match status" value="1"/>
</dbReference>
<dbReference type="PROSITE" id="PS50913">
    <property type="entry name" value="GRIP"/>
    <property type="match status" value="1"/>
</dbReference>
<dbReference type="InterPro" id="IPR000237">
    <property type="entry name" value="GRIP_dom"/>
</dbReference>
<dbReference type="SUPFAM" id="SSF53474">
    <property type="entry name" value="alpha/beta-Hydrolases"/>
    <property type="match status" value="1"/>
</dbReference>
<feature type="coiled-coil region" evidence="1">
    <location>
        <begin position="471"/>
        <end position="581"/>
    </location>
</feature>
<dbReference type="Pfam" id="PF01465">
    <property type="entry name" value="GRIP"/>
    <property type="match status" value="1"/>
</dbReference>
<evidence type="ECO:0000313" key="3">
    <source>
        <dbReference type="Proteomes" id="UP000887561"/>
    </source>
</evidence>
<protein>
    <submittedName>
        <fullName evidence="4">GRIP domain-containing protein</fullName>
    </submittedName>
</protein>
<feature type="coiled-coil region" evidence="1">
    <location>
        <begin position="781"/>
        <end position="815"/>
    </location>
</feature>
<dbReference type="PANTHER" id="PTHR45580">
    <property type="entry name" value="PROTEIN CBG05369"/>
    <property type="match status" value="1"/>
</dbReference>
<dbReference type="Pfam" id="PF00135">
    <property type="entry name" value="COesterase"/>
    <property type="match status" value="2"/>
</dbReference>
<dbReference type="Pfam" id="PF16704">
    <property type="entry name" value="Rab_bind"/>
    <property type="match status" value="1"/>
</dbReference>
<dbReference type="Gene3D" id="3.40.50.1820">
    <property type="entry name" value="alpha/beta hydrolase"/>
    <property type="match status" value="1"/>
</dbReference>
<proteinExistence type="predicted"/>
<keyword evidence="3" id="KW-1185">Reference proteome</keyword>
<feature type="coiled-coil region" evidence="1">
    <location>
        <begin position="965"/>
        <end position="1002"/>
    </location>
</feature>
<dbReference type="SMART" id="SM00755">
    <property type="entry name" value="Grip"/>
    <property type="match status" value="1"/>
</dbReference>
<dbReference type="AlphaFoldDB" id="A0A915ME15"/>
<evidence type="ECO:0000256" key="1">
    <source>
        <dbReference type="SAM" id="Coils"/>
    </source>
</evidence>
<organism evidence="3 4">
    <name type="scientific">Meloidogyne javanica</name>
    <name type="common">Root-knot nematode worm</name>
    <dbReference type="NCBI Taxonomy" id="6303"/>
    <lineage>
        <taxon>Eukaryota</taxon>
        <taxon>Metazoa</taxon>
        <taxon>Ecdysozoa</taxon>
        <taxon>Nematoda</taxon>
        <taxon>Chromadorea</taxon>
        <taxon>Rhabditida</taxon>
        <taxon>Tylenchina</taxon>
        <taxon>Tylenchomorpha</taxon>
        <taxon>Tylenchoidea</taxon>
        <taxon>Meloidogynidae</taxon>
        <taxon>Meloidogyninae</taxon>
        <taxon>Meloidogyne</taxon>
        <taxon>Meloidogyne incognita group</taxon>
    </lineage>
</organism>
<name>A0A915ME15_MELJA</name>
<accession>A0A915ME15</accession>
<dbReference type="InterPro" id="IPR002018">
    <property type="entry name" value="CarbesteraseB"/>
</dbReference>
<reference evidence="4" key="1">
    <citation type="submission" date="2022-11" db="UniProtKB">
        <authorList>
            <consortium name="WormBaseParasite"/>
        </authorList>
    </citation>
    <scope>IDENTIFICATION</scope>
</reference>
<sequence length="1083" mass="123814">TKCVYCQNPTIELTGGKIEGRISFVAGKNKPAIGIPFSEPPIGKLRFLPLKEKKPWNGILNTTKYSAACLSKNKDCPILFYIHGGGFAYDSATMFNDTQIIQKYSSDGIIFVIPAYRLGVFGLLDLGNDKTVKRNLAMHAMGNSAGASALMYLCGSPAVREGLFQQAFISSGVPFFRKDANLKQSFALLEHFNCLRDNSTNKTFSDIQKVECLRKIDSLDLLRQQQYNENFDIVFSGPESDTEILPFDNYVHLLRNWKPIPLMITTTIIEFDRWSDDRLDKECFKATGTFAHMRVSYESLHSEAFLTALVNTRFGGISYVGEFEIANYSNHASDIGHSPDKSWRTQTWNGRNYFRITFNVSDNNTILEAPHNDVKGLDFWLHDMPIVERKARQNIEGNYSNNKEAIKPFLPIIGSSFAVLPSNDVSEEEEDNENNTEIIKNIENESIQPQQPKQPQQNLSKLEALSKDDLIKLVKKQLLNQKELKKQLEASKNENEANATQVKELSSKIAIFEGKQDGTSMLMVELEDYKNASVKMRKDLQDCKEKLAEKEALIEELSQHIATLQEEKAETNEQLRQKGIESTELKQSIDEKSNLIAENSKEISSLLVQLNDSRQQMQQEINFLNESLLTNSAELKNEQRASSARFAEERAEFVFKSSKISDVPTNVHSNLSQAADNSGADNVSFDGEIDQLLELLKQRNIVISQLRTKCSFLEEEVKNSQEYSKTLLEELNALHDSISQIRRQSQSERQRTIGEFEQKLKKEEMLRITLENDLKLINGREIVAIKNLKELKIECERLESELEEAKRKILLFDEKKLTTSDNSPPLPQHFIQKQQRKTSFSIQKKNINQQQKQFPKPLNLTTKIPADFSQNQQSSFEDEFIGRNAVIGDEDNATMNSESLTDSLDDLQSMLREAEIEPNSEIPSFNVSELPSDALSLNGGLQRIYYSHEEYNLIIQQLNSCRELLSESEEINVRLNEQNNLLKEEIRRLEKNQHRAKQLENEVCSEYFKNIVLKFLTPPRVFDERAQLLPVLQTILHLDEREMEMVRMNITAQAPQGNQDQKGEGSSFAVWVIDLEFPRHYIM</sequence>
<dbReference type="Proteomes" id="UP000887561">
    <property type="component" value="Unplaced"/>
</dbReference>
<keyword evidence="1" id="KW-0175">Coiled coil</keyword>
<evidence type="ECO:0000313" key="4">
    <source>
        <dbReference type="WBParaSite" id="scaffold35992_cov196.g22938"/>
    </source>
</evidence>
<dbReference type="WBParaSite" id="scaffold35992_cov196.g22938">
    <property type="protein sequence ID" value="scaffold35992_cov196.g22938"/>
    <property type="gene ID" value="scaffold35992_cov196.g22938"/>
</dbReference>
<feature type="domain" description="GRIP" evidence="2">
    <location>
        <begin position="998"/>
        <end position="1049"/>
    </location>
</feature>